<dbReference type="SUPFAM" id="SSF53756">
    <property type="entry name" value="UDP-Glycosyltransferase/glycogen phosphorylase"/>
    <property type="match status" value="1"/>
</dbReference>
<dbReference type="PIRSF" id="PIRSF005357">
    <property type="entry name" value="UCP005357"/>
    <property type="match status" value="1"/>
</dbReference>
<dbReference type="PANTHER" id="PTHR39662:SF1">
    <property type="entry name" value="DUF354 DOMAIN-CONTAINING PROTEIN"/>
    <property type="match status" value="1"/>
</dbReference>
<gene>
    <name evidence="1" type="ORF">Metli_0871</name>
</gene>
<organism evidence="1 2">
    <name type="scientific">Methanofollis liminatans DSM 4140</name>
    <dbReference type="NCBI Taxonomy" id="28892"/>
    <lineage>
        <taxon>Archaea</taxon>
        <taxon>Methanobacteriati</taxon>
        <taxon>Methanobacteriota</taxon>
        <taxon>Stenosarchaea group</taxon>
        <taxon>Methanomicrobia</taxon>
        <taxon>Methanomicrobiales</taxon>
        <taxon>Methanomicrobiaceae</taxon>
        <taxon>Methanofollis</taxon>
    </lineage>
</organism>
<dbReference type="Pfam" id="PF04007">
    <property type="entry name" value="DUF354"/>
    <property type="match status" value="1"/>
</dbReference>
<evidence type="ECO:0000313" key="1">
    <source>
        <dbReference type="EMBL" id="EJG06829.1"/>
    </source>
</evidence>
<keyword evidence="2" id="KW-1185">Reference proteome</keyword>
<evidence type="ECO:0008006" key="3">
    <source>
        <dbReference type="Google" id="ProtNLM"/>
    </source>
</evidence>
<reference evidence="1 2" key="1">
    <citation type="submission" date="2011-08" db="EMBL/GenBank/DDBJ databases">
        <title>The complete genome of Methanofollis liminatans DSM 4140.</title>
        <authorList>
            <consortium name="US DOE Joint Genome Institute (JGI-PGF)"/>
            <person name="Lucas S."/>
            <person name="Han J."/>
            <person name="Lapidus A."/>
            <person name="Bruce D."/>
            <person name="Goodwin L."/>
            <person name="Pitluck S."/>
            <person name="Peters L."/>
            <person name="Kyrpides N."/>
            <person name="Mavromatis K."/>
            <person name="Ivanova N."/>
            <person name="Mikhailova N."/>
            <person name="Lu M."/>
            <person name="Detter J.C."/>
            <person name="Tapia R."/>
            <person name="Han C."/>
            <person name="Land M."/>
            <person name="Hauser L."/>
            <person name="Markowitz V."/>
            <person name="Cheng J.-F."/>
            <person name="Hugenholtz P."/>
            <person name="Woyke T."/>
            <person name="Wu D."/>
            <person name="Spring S."/>
            <person name="Schuler E."/>
            <person name="Brambilla E."/>
            <person name="Klenk H.-P."/>
            <person name="Eisen J.A."/>
        </authorList>
    </citation>
    <scope>NUCLEOTIDE SEQUENCE [LARGE SCALE GENOMIC DNA]</scope>
    <source>
        <strain evidence="1 2">DSM 4140</strain>
    </source>
</reference>
<sequence length="366" mass="41452">MKILIDIGHPAHVHFFKNFIREMTKKGHNIQITARNKEMSLELLSKYDIKYTSIGEQKRGTFNLMKEWIKRDFQIFNIARRSDPDILVGIGNPAIAHVAKVLGKKSIVFTDTEHAAFANGITFPFADSVCTPSCFKKDIGKKQIRYDGYHELAYLHPNYFKPDPAILDDLGLSPDEKIIVVRFVSWNASHDVGHHGVRDRIGLVKELERYGRVLITSEEGLPEALSQYRIRVSPERLHDLLYYATLYVGEGATTASECAVLGTHAIYVNTLGLGYITEEEKKYHLITDFSSRPCTDGAVLAEAKKLLENTNLRKEGKQKGEALVREKCDVTAFMVWFIENYPRSFKEMREHPAVQYSCASIPGGAL</sequence>
<accession>J0S8D6</accession>
<dbReference type="EMBL" id="CM001555">
    <property type="protein sequence ID" value="EJG06829.1"/>
    <property type="molecule type" value="Genomic_DNA"/>
</dbReference>
<name>J0S8D6_9EURY</name>
<dbReference type="HOGENOM" id="CLU_064233_0_0_2"/>
<dbReference type="OrthoDB" id="185087at2157"/>
<dbReference type="Proteomes" id="UP000005095">
    <property type="component" value="Chromosome"/>
</dbReference>
<dbReference type="PATRIC" id="fig|28892.9.peg.933"/>
<dbReference type="InterPro" id="IPR007152">
    <property type="entry name" value="DUF354"/>
</dbReference>
<dbReference type="RefSeq" id="WP_004038329.1">
    <property type="nucleotide sequence ID" value="NZ_CM001555.1"/>
</dbReference>
<dbReference type="Gene3D" id="3.40.50.2000">
    <property type="entry name" value="Glycogen Phosphorylase B"/>
    <property type="match status" value="1"/>
</dbReference>
<dbReference type="PANTHER" id="PTHR39662">
    <property type="entry name" value="DUF354 DOMAIN-CONTAINING PROTEIN-RELATED"/>
    <property type="match status" value="1"/>
</dbReference>
<proteinExistence type="predicted"/>
<dbReference type="AlphaFoldDB" id="J0S8D6"/>
<protein>
    <recommendedName>
        <fullName evidence="3">DUF354 domain-containing protein</fullName>
    </recommendedName>
</protein>
<dbReference type="STRING" id="28892.Metli_0871"/>
<evidence type="ECO:0000313" key="2">
    <source>
        <dbReference type="Proteomes" id="UP000005095"/>
    </source>
</evidence>